<dbReference type="Proteomes" id="UP000799779">
    <property type="component" value="Unassembled WGS sequence"/>
</dbReference>
<dbReference type="AlphaFoldDB" id="A0A6A5WCF0"/>
<proteinExistence type="predicted"/>
<accession>A0A6A5WCF0</accession>
<dbReference type="EMBL" id="ML977601">
    <property type="protein sequence ID" value="KAF1998808.1"/>
    <property type="molecule type" value="Genomic_DNA"/>
</dbReference>
<evidence type="ECO:0000313" key="2">
    <source>
        <dbReference type="Proteomes" id="UP000799779"/>
    </source>
</evidence>
<organism evidence="1 2">
    <name type="scientific">Amniculicola lignicola CBS 123094</name>
    <dbReference type="NCBI Taxonomy" id="1392246"/>
    <lineage>
        <taxon>Eukaryota</taxon>
        <taxon>Fungi</taxon>
        <taxon>Dikarya</taxon>
        <taxon>Ascomycota</taxon>
        <taxon>Pezizomycotina</taxon>
        <taxon>Dothideomycetes</taxon>
        <taxon>Pleosporomycetidae</taxon>
        <taxon>Pleosporales</taxon>
        <taxon>Amniculicolaceae</taxon>
        <taxon>Amniculicola</taxon>
    </lineage>
</organism>
<sequence>MLVQHVLYFAAWWLRSLYQSRSCQEKASKGRSRAWRCEVLRLRVFKTRSLILVMLHLFQSFLSRKEVQWQWFLLLHSQVRWRMEGCAVRGWGW</sequence>
<keyword evidence="2" id="KW-1185">Reference proteome</keyword>
<name>A0A6A5WCF0_9PLEO</name>
<gene>
    <name evidence="1" type="ORF">P154DRAFT_244620</name>
</gene>
<protein>
    <submittedName>
        <fullName evidence="1">Uncharacterized protein</fullName>
    </submittedName>
</protein>
<reference evidence="1" key="1">
    <citation type="journal article" date="2020" name="Stud. Mycol.">
        <title>101 Dothideomycetes genomes: a test case for predicting lifestyles and emergence of pathogens.</title>
        <authorList>
            <person name="Haridas S."/>
            <person name="Albert R."/>
            <person name="Binder M."/>
            <person name="Bloem J."/>
            <person name="Labutti K."/>
            <person name="Salamov A."/>
            <person name="Andreopoulos B."/>
            <person name="Baker S."/>
            <person name="Barry K."/>
            <person name="Bills G."/>
            <person name="Bluhm B."/>
            <person name="Cannon C."/>
            <person name="Castanera R."/>
            <person name="Culley D."/>
            <person name="Daum C."/>
            <person name="Ezra D."/>
            <person name="Gonzalez J."/>
            <person name="Henrissat B."/>
            <person name="Kuo A."/>
            <person name="Liang C."/>
            <person name="Lipzen A."/>
            <person name="Lutzoni F."/>
            <person name="Magnuson J."/>
            <person name="Mondo S."/>
            <person name="Nolan M."/>
            <person name="Ohm R."/>
            <person name="Pangilinan J."/>
            <person name="Park H.-J."/>
            <person name="Ramirez L."/>
            <person name="Alfaro M."/>
            <person name="Sun H."/>
            <person name="Tritt A."/>
            <person name="Yoshinaga Y."/>
            <person name="Zwiers L.-H."/>
            <person name="Turgeon B."/>
            <person name="Goodwin S."/>
            <person name="Spatafora J."/>
            <person name="Crous P."/>
            <person name="Grigoriev I."/>
        </authorList>
    </citation>
    <scope>NUCLEOTIDE SEQUENCE</scope>
    <source>
        <strain evidence="1">CBS 123094</strain>
    </source>
</reference>
<evidence type="ECO:0000313" key="1">
    <source>
        <dbReference type="EMBL" id="KAF1998808.1"/>
    </source>
</evidence>